<gene>
    <name evidence="1" type="ORF">S01H4_53502</name>
</gene>
<organism evidence="1">
    <name type="scientific">marine sediment metagenome</name>
    <dbReference type="NCBI Taxonomy" id="412755"/>
    <lineage>
        <taxon>unclassified sequences</taxon>
        <taxon>metagenomes</taxon>
        <taxon>ecological metagenomes</taxon>
    </lineage>
</organism>
<comment type="caution">
    <text evidence="1">The sequence shown here is derived from an EMBL/GenBank/DDBJ whole genome shotgun (WGS) entry which is preliminary data.</text>
</comment>
<proteinExistence type="predicted"/>
<dbReference type="EMBL" id="BART01030693">
    <property type="protein sequence ID" value="GAH18327.1"/>
    <property type="molecule type" value="Genomic_DNA"/>
</dbReference>
<name>X1DDM8_9ZZZZ</name>
<reference evidence="1" key="1">
    <citation type="journal article" date="2014" name="Front. Microbiol.">
        <title>High frequency of phylogenetically diverse reductive dehalogenase-homologous genes in deep subseafloor sedimentary metagenomes.</title>
        <authorList>
            <person name="Kawai M."/>
            <person name="Futagami T."/>
            <person name="Toyoda A."/>
            <person name="Takaki Y."/>
            <person name="Nishi S."/>
            <person name="Hori S."/>
            <person name="Arai W."/>
            <person name="Tsubouchi T."/>
            <person name="Morono Y."/>
            <person name="Uchiyama I."/>
            <person name="Ito T."/>
            <person name="Fujiyama A."/>
            <person name="Inagaki F."/>
            <person name="Takami H."/>
        </authorList>
    </citation>
    <scope>NUCLEOTIDE SEQUENCE</scope>
    <source>
        <strain evidence="1">Expedition CK06-06</strain>
    </source>
</reference>
<sequence>MQILNQIHAATAGSIAETGEYLEPFISTAVSDIERGFTMGESLARMTAGIETTGSIAEAATMSRRLVDIAAGRTKAGLKFLTGQAKKRDVDFGALTDPQRFEFVRGLYHEFQKAGTMDVLKTKLDVRGFAAMRALFSEVGERKYFGMLPVIEEAAGGTAVQQMAEQYKGLLTAEKTQIETRGTLAKARTGREQKEENVLWSMMADAHDIARTRTAGFGGFARLALTPEYLEKRNILRMIVRENLAL</sequence>
<dbReference type="AlphaFoldDB" id="X1DDM8"/>
<feature type="non-terminal residue" evidence="1">
    <location>
        <position position="246"/>
    </location>
</feature>
<evidence type="ECO:0000313" key="1">
    <source>
        <dbReference type="EMBL" id="GAH18327.1"/>
    </source>
</evidence>
<accession>X1DDM8</accession>
<protein>
    <submittedName>
        <fullName evidence="1">Uncharacterized protein</fullName>
    </submittedName>
</protein>